<gene>
    <name evidence="2" type="ORF">JFL43_07780</name>
</gene>
<evidence type="ECO:0000313" key="2">
    <source>
        <dbReference type="EMBL" id="MBK3494757.1"/>
    </source>
</evidence>
<dbReference type="GO" id="GO:0008483">
    <property type="term" value="F:transaminase activity"/>
    <property type="evidence" value="ECO:0007669"/>
    <property type="project" value="UniProtKB-KW"/>
</dbReference>
<dbReference type="Proteomes" id="UP000618943">
    <property type="component" value="Unassembled WGS sequence"/>
</dbReference>
<dbReference type="EMBL" id="JAEOAH010000007">
    <property type="protein sequence ID" value="MBK3494757.1"/>
    <property type="molecule type" value="Genomic_DNA"/>
</dbReference>
<comment type="caution">
    <text evidence="2">The sequence shown here is derived from an EMBL/GenBank/DDBJ whole genome shotgun (WGS) entry which is preliminary data.</text>
</comment>
<name>A0ABS1H6I6_9BACL</name>
<dbReference type="RefSeq" id="WP_200748575.1">
    <property type="nucleotide sequence ID" value="NZ_JAEOAH010000007.1"/>
</dbReference>
<accession>A0ABS1H6I6</accession>
<proteinExistence type="predicted"/>
<keyword evidence="3" id="KW-1185">Reference proteome</keyword>
<evidence type="ECO:0000259" key="1">
    <source>
        <dbReference type="Pfam" id="PF00266"/>
    </source>
</evidence>
<feature type="domain" description="Aminotransferase class V" evidence="1">
    <location>
        <begin position="5"/>
        <end position="143"/>
    </location>
</feature>
<reference evidence="2 3" key="1">
    <citation type="submission" date="2020-12" db="EMBL/GenBank/DDBJ databases">
        <title>YIM B01967 draft genome.</title>
        <authorList>
            <person name="Yan X."/>
        </authorList>
    </citation>
    <scope>NUCLEOTIDE SEQUENCE [LARGE SCALE GENOMIC DNA]</scope>
    <source>
        <strain evidence="2 3">YIM B01967</strain>
    </source>
</reference>
<keyword evidence="2" id="KW-0032">Aminotransferase</keyword>
<evidence type="ECO:0000313" key="3">
    <source>
        <dbReference type="Proteomes" id="UP000618943"/>
    </source>
</evidence>
<organism evidence="2 3">
    <name type="scientific">Viridibacillus soli</name>
    <dbReference type="NCBI Taxonomy" id="2798301"/>
    <lineage>
        <taxon>Bacteria</taxon>
        <taxon>Bacillati</taxon>
        <taxon>Bacillota</taxon>
        <taxon>Bacilli</taxon>
        <taxon>Bacillales</taxon>
        <taxon>Caryophanaceae</taxon>
        <taxon>Viridibacillus</taxon>
    </lineage>
</organism>
<dbReference type="PANTHER" id="PTHR43586:SF4">
    <property type="entry name" value="ISOPENICILLIN N EPIMERASE"/>
    <property type="match status" value="1"/>
</dbReference>
<sequence>MRRVLKKLTHLIRPNTTMVIINHGSNVTGELIYKQGYGGIAHKYKLFMFVDSSQAIGNVEISVETDNIDIMAFSCHKSLLGFTGVGALYFNNDIKINQIITGGTGIRSESDEIDLLEESDYETGTINMPGLLSLNYSLEFIENNQ</sequence>
<dbReference type="Pfam" id="PF00266">
    <property type="entry name" value="Aminotran_5"/>
    <property type="match status" value="1"/>
</dbReference>
<keyword evidence="2" id="KW-0808">Transferase</keyword>
<protein>
    <submittedName>
        <fullName evidence="2">Aminotransferase class V-fold PLP-dependent enzyme</fullName>
    </submittedName>
</protein>
<dbReference type="InterPro" id="IPR000192">
    <property type="entry name" value="Aminotrans_V_dom"/>
</dbReference>
<dbReference type="InterPro" id="IPR015421">
    <property type="entry name" value="PyrdxlP-dep_Trfase_major"/>
</dbReference>
<dbReference type="Gene3D" id="3.40.640.10">
    <property type="entry name" value="Type I PLP-dependent aspartate aminotransferase-like (Major domain)"/>
    <property type="match status" value="1"/>
</dbReference>
<dbReference type="PANTHER" id="PTHR43586">
    <property type="entry name" value="CYSTEINE DESULFURASE"/>
    <property type="match status" value="1"/>
</dbReference>
<dbReference type="SUPFAM" id="SSF53383">
    <property type="entry name" value="PLP-dependent transferases"/>
    <property type="match status" value="1"/>
</dbReference>
<dbReference type="InterPro" id="IPR015424">
    <property type="entry name" value="PyrdxlP-dep_Trfase"/>
</dbReference>